<feature type="compositionally biased region" description="Acidic residues" evidence="11">
    <location>
        <begin position="1658"/>
        <end position="1670"/>
    </location>
</feature>
<feature type="compositionally biased region" description="Polar residues" evidence="11">
    <location>
        <begin position="1674"/>
        <end position="1704"/>
    </location>
</feature>
<evidence type="ECO:0000256" key="3">
    <source>
        <dbReference type="ARBA" id="ARBA00022525"/>
    </source>
</evidence>
<dbReference type="InterPro" id="IPR036383">
    <property type="entry name" value="TSP1_rpt_sf"/>
</dbReference>
<dbReference type="EMBL" id="OE002380">
    <property type="protein sequence ID" value="CAD7458624.1"/>
    <property type="molecule type" value="Genomic_DNA"/>
</dbReference>
<feature type="compositionally biased region" description="Low complexity" evidence="11">
    <location>
        <begin position="1557"/>
        <end position="1616"/>
    </location>
</feature>
<dbReference type="FunFam" id="2.60.120.830:FF:000001">
    <property type="entry name" value="A disintegrin and metalloproteinase with thrombospondin motifs 1"/>
    <property type="match status" value="1"/>
</dbReference>
<dbReference type="SMART" id="SM00209">
    <property type="entry name" value="TSP1"/>
    <property type="match status" value="5"/>
</dbReference>
<comment type="subcellular location">
    <subcellularLocation>
        <location evidence="1">Secreted</location>
        <location evidence="1">Extracellular space</location>
        <location evidence="1">Extracellular matrix</location>
        <location evidence="1">Basement membrane</location>
    </subcellularLocation>
</comment>
<feature type="domain" description="BPTI/Kunitz inhibitor" evidence="13">
    <location>
        <begin position="2887"/>
        <end position="2937"/>
    </location>
</feature>
<dbReference type="CDD" id="cd22639">
    <property type="entry name" value="Kunitz_papilin_lacunin-like"/>
    <property type="match status" value="1"/>
</dbReference>
<dbReference type="InterPro" id="IPR010294">
    <property type="entry name" value="ADAMTS_spacer1"/>
</dbReference>
<dbReference type="Pfam" id="PF19030">
    <property type="entry name" value="TSP1_ADAMTS"/>
    <property type="match status" value="5"/>
</dbReference>
<evidence type="ECO:0000256" key="4">
    <source>
        <dbReference type="ARBA" id="ARBA00022690"/>
    </source>
</evidence>
<reference evidence="14" key="1">
    <citation type="submission" date="2020-11" db="EMBL/GenBank/DDBJ databases">
        <authorList>
            <person name="Tran Van P."/>
        </authorList>
    </citation>
    <scope>NUCLEOTIDE SEQUENCE</scope>
</reference>
<keyword evidence="8" id="KW-0722">Serine protease inhibitor</keyword>
<evidence type="ECO:0000256" key="9">
    <source>
        <dbReference type="ARBA" id="ARBA00023157"/>
    </source>
</evidence>
<keyword evidence="3" id="KW-0964">Secreted</keyword>
<dbReference type="InterPro" id="IPR036880">
    <property type="entry name" value="Kunitz_BPTI_sf"/>
</dbReference>
<dbReference type="FunFam" id="4.10.410.10:FF:000020">
    <property type="entry name" value="Collagen, type VI, alpha 3"/>
    <property type="match status" value="7"/>
</dbReference>
<keyword evidence="7" id="KW-0084">Basement membrane</keyword>
<feature type="domain" description="BPTI/Kunitz inhibitor" evidence="13">
    <location>
        <begin position="2730"/>
        <end position="2780"/>
    </location>
</feature>
<evidence type="ECO:0000256" key="12">
    <source>
        <dbReference type="SAM" id="SignalP"/>
    </source>
</evidence>
<keyword evidence="2" id="KW-0217">Developmental protein</keyword>
<feature type="compositionally biased region" description="Polar residues" evidence="11">
    <location>
        <begin position="1547"/>
        <end position="1556"/>
    </location>
</feature>
<feature type="signal peptide" evidence="12">
    <location>
        <begin position="1"/>
        <end position="17"/>
    </location>
</feature>
<feature type="region of interest" description="Disordered" evidence="11">
    <location>
        <begin position="187"/>
        <end position="207"/>
    </location>
</feature>
<dbReference type="FunFam" id="2.20.100.10:FF:000005">
    <property type="entry name" value="ADAM metallopeptidase with thrombospondin type 1 motif 9"/>
    <property type="match status" value="1"/>
</dbReference>
<feature type="region of interest" description="Disordered" evidence="11">
    <location>
        <begin position="555"/>
        <end position="584"/>
    </location>
</feature>
<feature type="compositionally biased region" description="Polar residues" evidence="11">
    <location>
        <begin position="1617"/>
        <end position="1628"/>
    </location>
</feature>
<dbReference type="Gene3D" id="2.20.100.10">
    <property type="entry name" value="Thrombospondin type-1 (TSP1) repeat"/>
    <property type="match status" value="5"/>
</dbReference>
<feature type="compositionally biased region" description="Low complexity" evidence="11">
    <location>
        <begin position="1503"/>
        <end position="1546"/>
    </location>
</feature>
<name>A0A7R9IHV2_9NEOP</name>
<dbReference type="Pfam" id="PF00014">
    <property type="entry name" value="Kunitz_BPTI"/>
    <property type="match status" value="11"/>
</dbReference>
<evidence type="ECO:0000256" key="10">
    <source>
        <dbReference type="ARBA" id="ARBA00023180"/>
    </source>
</evidence>
<sequence length="3115" mass="344549">MLFKVFSVVLLIDAVYLFGPIAKPFCHGSLWFPWINTKPSGVYQGAYSSPGGHVPNNPGVAAGGATLDHKPIIRPNYYGLLGLPEYKHKKDMGNKVDCKKYVPEYTDSFNHLSQSSGTNHALFNNNFKVGYSTGGYYGSPITGNNNDYKYSSFSAPGTYGTSVISHKAHGEHKPPCCKNKKYHFEDSHKSKGHDEDKHGSSGKYGDYEHYDNHGKDYDHKHASCHKYGGYEHYDNHGKNYDHKHESSGKYGGYDHYDNHGNNYDHKHGSSCKCKGFGYHDNHGKYYDHKHESSGKYGGYEHYDNHGKDYDHKHESSGKYGCYDHYDNHGKDYDHKHESSGKYGGYDHYDNHDKDYDHKHGSSCKCKGFGYHDNHGKDYDHKHESSGKYDSYEHCEKHNKHGKDYDHKHCSCHKYGSYDHYEKHGNHGKYCVHKHDSPDKSDDHKQCKKCKNHDKDCDHKHVYPDKSEDHEQHKKSDSHDKDCDHKHDSLDKSEDHEQHKKSDSHDKDCDHKHDSPDKSDDHKHCKKCEDHDKNCDHKHDSPDKSDDHKQCKRCKDHDKDCDHKHDSPDKSDDHKQCKKCKDHDKDCDYKHDSPDKSDDHKQCKKCKEHDKYCDQKHGSCDKYSSYEYYDKHDKDCDHKHGSSCKCKGFGYHDNHGKDYDHKHDGYDYYDKHSKDVDLNAFSPFRGGILKRSAVAIRSVVISPWVPRDSEGPVGCDNMLGSNAREDQCRECGGDGSSCNTVRGLVEIDYLQAGYNDILLIPAGATNIEIREVRASNNYLAIRNESGHYYLNGNWKIDYPRSLRFAGSIFHYERKPHSFYAPETITCLGPTSEPIYVVMLYQETNPGVEYQYSIPKGIAQQTDPDSYSWIYDDFSTCSATCGGGYQLRNVTCARRRDLEIVPDYLCDPVLEPKRNQSCSTDPCPPDWSLGGWGPCSETCGEGGVQIRQVYCERIVSNGLPSVVEDEQCSDMLGPKPPTTQECNQDVACPTWHVGPWKPCNRLCGDGVQKRRIRCYIRVEGKIQVLEDSACSEEKPQFEKPCLLRPCEGVDWVLSDWSGVVLKVYHITSTSGHAEKGVRLILSGLPVTGRSGFESRLSCEDKCGLTYETRKAHCSNQMGKVYPDNRCHRYRLPNLIRECENQVSCEYEWFASQWSECSAKCGNGIQTRKVFCGTFDGETVKKVSDGKCKEENKYEGLNNCTGKEECSGQWYSAPWSSCSKTCGGGLMTRKVLCFIENKTVDVRNCDPSLTPFSTESCNNQQCSGGIRKAILKEVILHFHGGKVGKHFGTTTLSTPDRDSNLDLPIISSLVYCKSSALDYVIIEANQILPLEPATVVSEEEECIEEYETSFIVMDTTLGLGEMGATPLFSLGGTDVSGDMSEVTGMVSELSSLGTQGSVSSSDLTSSASTDSSSLLTDFITPSSLDTATISQDVMLSDSTDLSSDSPLSSVSSDGSKLTELSSTSLSDEISSSLGSDLSATPGTTMSSFTESSLSSLSDITSSSNIDSTYISSEKSPESSSSLSTDSSSNGETLSTSSTDSLSSSSESGSPKTDTTFSGLSSVPPSYSSSDLSSSSDSVSPQTDTTSSDSSSTSDTSSSSDDTSPPTIDTTPSSDSSSVSETIEGSGMTTGSLDVDELLTTLITGSGMSSLETKPSLDTDFVVEADFDESEGSGDLETVSTTTATSPSEISEGSTLFSQDTSTDSATESSRDDQKEEVTTPSPAQVAVTNEQKERKCRRRKKPVQEPEVVKCEDSKFGCCSDGITEAQGPFNKGCPQPTTCSETEFKCCSDGVSPAEGPNEEGCPPSLCKETLFGCCPDGVNIAEGNDFEGCEEDMVPFLCNKTEMTLLNRFGCCPDGLVAATGPDNEGCFTCEGSGECESCNDTKFGCCPDGLRAASGDNFTGCEQPEEVNNKSRRERERDMLSVKALIIITNGHNKQAEINIMGHNSKKVQQSSGEGFLPVTKEPEPEVDCAESEHGCCPDGLTVATGPNFDGCGVIDTDNCTLSYFSCCPDGSTPALGPQYEGCRMPCEDEVYGCCADRVTPAHGPSQEGCCLNTPYGCCPDNTLPAQGANLEDSFPPYGCCARQSNLPFPEVYGSSELTVQPLLTRVVFPLGCGCQYSTYRCCPDNVTAARGPSNEGCGCQYTPHGCCPNGYTPAAGPSFQGCPCYTFQFGCCPDGITIARGPQNQGRLCEVMDKMSKRISQQSSSAFYETNDTLSKVLGMLWSLFAGCGCENTQFGCCSDDRTPASGSELQGCGCEASKFGCCPDGVVEAQGDKFEGCDDVPLNAADACTQEKDRGSCRDFTVKWFFDTEYGGCSRFWYGGCDGNNNRFKSQEECKAVCIEPPGREACFLPKIEGPCEGYYPTWHYDAERKQCRQFIYGGCLGNNNKFQTREECDELCVTPDTIDACDQPRFEGPCRGNFSRWYFDKESGICSEFSYGGCKGNGNNFYTESACHQQCLQPGRSRAVMDVCALPKDMGPCPGAILRWHYDAIQQTCKQFVYGGCQGNGNRFRTEEDCRTKCHVSATARDHCALPRAQGNCTERLPRWFFDAEENRCMPFYYTGCEGNANRFETQEACETDCPPKVGKFAGDELTIFISSLEQDTCTLPAMVGECHNYTERWYYDSFEVRCRPFYYGGCGGNHNNFPNMQDCQQRCEAGYNTPEPPEQFKTEYCFLPDDHGPCSESVAHWFYDSRDGVCKQFLYGGCQGNQNRFASRQDCEQSCGNVQDKCILPRVVGPCSGSIQQWYYEQRSDSCEEFDYGGCQGNANRFNDRQECEESCKRGVPEITTAGPRVLEPKTDNSLSVVSSLADACLLVQVDGEFQPVDICLTHVDPGPCRGQNSAWYFDYSSLSCQAFVYGGCGGNANRFESEEQCERQCGIFKGQDVCTIPYEIGPCRGLFRKWYFDSTSGNCQEFDYGGCSGNGNRFSSISECESICLHREELLPTGDDTSLSHQGMIHSIIVNRPELEFVVLLLQRQSIMFPFINSLLENTVCRLPVETGPCEGGYYKRWYFNQDHRTCIPFIYSGCAGNLNRFKNFQTCLNFCSVMLQEGGSGEPDDSQGQRKCTERVASDGLSVLSTAHFKLLRTAIVTLALHLLSMFCQCQKILTRLTNTI</sequence>
<feature type="compositionally biased region" description="Polar residues" evidence="11">
    <location>
        <begin position="1715"/>
        <end position="1726"/>
    </location>
</feature>
<feature type="domain" description="BPTI/Kunitz inhibitor" evidence="13">
    <location>
        <begin position="2673"/>
        <end position="2723"/>
    </location>
</feature>
<dbReference type="PRINTS" id="PR00759">
    <property type="entry name" value="BASICPTASE"/>
</dbReference>
<keyword evidence="7" id="KW-0272">Extracellular matrix</keyword>
<dbReference type="InterPro" id="IPR002223">
    <property type="entry name" value="Kunitz_BPTI"/>
</dbReference>
<keyword evidence="6" id="KW-0677">Repeat</keyword>
<organism evidence="14">
    <name type="scientific">Timema tahoe</name>
    <dbReference type="NCBI Taxonomy" id="61484"/>
    <lineage>
        <taxon>Eukaryota</taxon>
        <taxon>Metazoa</taxon>
        <taxon>Ecdysozoa</taxon>
        <taxon>Arthropoda</taxon>
        <taxon>Hexapoda</taxon>
        <taxon>Insecta</taxon>
        <taxon>Pterygota</taxon>
        <taxon>Neoptera</taxon>
        <taxon>Polyneoptera</taxon>
        <taxon>Phasmatodea</taxon>
        <taxon>Timematodea</taxon>
        <taxon>Timematoidea</taxon>
        <taxon>Timematidae</taxon>
        <taxon>Timema</taxon>
    </lineage>
</organism>
<evidence type="ECO:0000256" key="1">
    <source>
        <dbReference type="ARBA" id="ARBA00004302"/>
    </source>
</evidence>
<dbReference type="PROSITE" id="PS50279">
    <property type="entry name" value="BPTI_KUNITZ_2"/>
    <property type="match status" value="11"/>
</dbReference>
<proteinExistence type="predicted"/>
<feature type="region of interest" description="Disordered" evidence="11">
    <location>
        <begin position="1389"/>
        <end position="1409"/>
    </location>
</feature>
<dbReference type="PROSITE" id="PS00280">
    <property type="entry name" value="BPTI_KUNITZ_1"/>
    <property type="match status" value="5"/>
</dbReference>
<dbReference type="GO" id="GO:0004867">
    <property type="term" value="F:serine-type endopeptidase inhibitor activity"/>
    <property type="evidence" value="ECO:0007669"/>
    <property type="project" value="UniProtKB-KW"/>
</dbReference>
<dbReference type="InterPro" id="IPR020901">
    <property type="entry name" value="Prtase_inh_Kunz-CS"/>
</dbReference>
<dbReference type="FunFam" id="4.10.410.10:FF:000005">
    <property type="entry name" value="Pancreatic trypsin inhibitor"/>
    <property type="match status" value="1"/>
</dbReference>
<dbReference type="SMART" id="SM00131">
    <property type="entry name" value="KU"/>
    <property type="match status" value="11"/>
</dbReference>
<evidence type="ECO:0000256" key="5">
    <source>
        <dbReference type="ARBA" id="ARBA00022729"/>
    </source>
</evidence>
<dbReference type="PANTHER" id="PTHR46676:SF1">
    <property type="entry name" value="PROTEIN AMBP"/>
    <property type="match status" value="1"/>
</dbReference>
<feature type="region of interest" description="Disordered" evidence="11">
    <location>
        <begin position="1503"/>
        <end position="1631"/>
    </location>
</feature>
<dbReference type="InterPro" id="IPR029856">
    <property type="entry name" value="AMBP"/>
</dbReference>
<dbReference type="SUPFAM" id="SSF82895">
    <property type="entry name" value="TSP-1 type 1 repeat"/>
    <property type="match status" value="5"/>
</dbReference>
<evidence type="ECO:0000256" key="7">
    <source>
        <dbReference type="ARBA" id="ARBA00022869"/>
    </source>
</evidence>
<dbReference type="CDD" id="cd00109">
    <property type="entry name" value="Kunitz-type"/>
    <property type="match status" value="9"/>
</dbReference>
<evidence type="ECO:0000256" key="2">
    <source>
        <dbReference type="ARBA" id="ARBA00022473"/>
    </source>
</evidence>
<keyword evidence="5 12" id="KW-0732">Signal</keyword>
<keyword evidence="4" id="KW-0646">Protease inhibitor</keyword>
<feature type="domain" description="BPTI/Kunitz inhibitor" evidence="13">
    <location>
        <begin position="2605"/>
        <end position="2655"/>
    </location>
</feature>
<dbReference type="CDD" id="cd22638">
    <property type="entry name" value="Kunitz_amblin-like"/>
    <property type="match status" value="1"/>
</dbReference>
<dbReference type="SUPFAM" id="SSF57362">
    <property type="entry name" value="BPTI-like"/>
    <property type="match status" value="11"/>
</dbReference>
<evidence type="ECO:0000256" key="6">
    <source>
        <dbReference type="ARBA" id="ARBA00022737"/>
    </source>
</evidence>
<feature type="domain" description="BPTI/Kunitz inhibitor" evidence="13">
    <location>
        <begin position="2828"/>
        <end position="2878"/>
    </location>
</feature>
<dbReference type="Gene3D" id="2.60.120.830">
    <property type="match status" value="1"/>
</dbReference>
<feature type="region of interest" description="Disordered" evidence="11">
    <location>
        <begin position="460"/>
        <end position="523"/>
    </location>
</feature>
<evidence type="ECO:0000259" key="13">
    <source>
        <dbReference type="PROSITE" id="PS50279"/>
    </source>
</evidence>
<dbReference type="GO" id="GO:0005604">
    <property type="term" value="C:basement membrane"/>
    <property type="evidence" value="ECO:0007669"/>
    <property type="project" value="UniProtKB-SubCell"/>
</dbReference>
<dbReference type="PANTHER" id="PTHR46676">
    <property type="entry name" value="PROTEIN AMBP"/>
    <property type="match status" value="1"/>
</dbReference>
<feature type="chain" id="PRO_5030665489" description="BPTI/Kunitz inhibitor domain-containing protein" evidence="12">
    <location>
        <begin position="18"/>
        <end position="3115"/>
    </location>
</feature>
<protein>
    <recommendedName>
        <fullName evidence="13">BPTI/Kunitz inhibitor domain-containing protein</fullName>
    </recommendedName>
</protein>
<dbReference type="Gene3D" id="4.10.410.10">
    <property type="entry name" value="Pancreatic trypsin inhibitor Kunitz domain"/>
    <property type="match status" value="11"/>
</dbReference>
<feature type="domain" description="BPTI/Kunitz inhibitor" evidence="13">
    <location>
        <begin position="2531"/>
        <end position="2581"/>
    </location>
</feature>
<feature type="domain" description="BPTI/Kunitz inhibitor" evidence="13">
    <location>
        <begin position="2471"/>
        <end position="2521"/>
    </location>
</feature>
<dbReference type="PROSITE" id="PS50092">
    <property type="entry name" value="TSP1"/>
    <property type="match status" value="5"/>
</dbReference>
<dbReference type="InterPro" id="IPR000884">
    <property type="entry name" value="TSP1_rpt"/>
</dbReference>
<feature type="domain" description="BPTI/Kunitz inhibitor" evidence="13">
    <location>
        <begin position="2290"/>
        <end position="2340"/>
    </location>
</feature>
<evidence type="ECO:0000313" key="14">
    <source>
        <dbReference type="EMBL" id="CAD7458624.1"/>
    </source>
</evidence>
<keyword evidence="9" id="KW-1015">Disulfide bond</keyword>
<gene>
    <name evidence="14" type="ORF">TTEB3V08_LOCUS6599</name>
</gene>
<feature type="domain" description="BPTI/Kunitz inhibitor" evidence="13">
    <location>
        <begin position="2994"/>
        <end position="3045"/>
    </location>
</feature>
<evidence type="ECO:0000256" key="11">
    <source>
        <dbReference type="SAM" id="MobiDB-lite"/>
    </source>
</evidence>
<feature type="domain" description="BPTI/Kunitz inhibitor" evidence="13">
    <location>
        <begin position="2408"/>
        <end position="2458"/>
    </location>
</feature>
<feature type="region of interest" description="Disordered" evidence="11">
    <location>
        <begin position="1658"/>
        <end position="1736"/>
    </location>
</feature>
<evidence type="ECO:0000256" key="8">
    <source>
        <dbReference type="ARBA" id="ARBA00022900"/>
    </source>
</evidence>
<feature type="compositionally biased region" description="Basic and acidic residues" evidence="11">
    <location>
        <begin position="1705"/>
        <end position="1714"/>
    </location>
</feature>
<feature type="domain" description="BPTI/Kunitz inhibitor" evidence="13">
    <location>
        <begin position="2349"/>
        <end position="2399"/>
    </location>
</feature>
<feature type="region of interest" description="Disordered" evidence="11">
    <location>
        <begin position="1434"/>
        <end position="1486"/>
    </location>
</feature>
<accession>A0A7R9IHV2</accession>
<dbReference type="Pfam" id="PF05986">
    <property type="entry name" value="ADAMTS_spacer1"/>
    <property type="match status" value="1"/>
</dbReference>
<keyword evidence="10" id="KW-0325">Glycoprotein</keyword>